<sequence length="267" mass="29648">MNNVITFPGLGLTFEVNRAAFHIFGISVYWYGLLIALGLILAIVYGIREAKKTGVSQDDLLNMILIAVPVAIVCARLYYVIFSWDMYKDDLLSVFDIRNGGLAIYGGVIGACLVIFFYCRRKHLSLGAVLDILAVGLLIGQAIGRWGNFVNGEAFGGPTQLPWAMSIRQDGEIIAQGVHPTFLYESLWNAAGIVILLVYKRWKSFRGEVFCGYLIWYGLGRMWIEGLRADSLYIGNLRVSQILAGLTVLAGAGILLYGRLQQRKKQQ</sequence>
<feature type="transmembrane region" description="Helical" evidence="7">
    <location>
        <begin position="182"/>
        <end position="199"/>
    </location>
</feature>
<proteinExistence type="inferred from homology"/>
<feature type="transmembrane region" description="Helical" evidence="7">
    <location>
        <begin position="28"/>
        <end position="48"/>
    </location>
</feature>
<name>A0A9D5R850_9FIRM</name>
<keyword evidence="5 7" id="KW-1133">Transmembrane helix</keyword>
<dbReference type="Proteomes" id="UP000806542">
    <property type="component" value="Unassembled WGS sequence"/>
</dbReference>
<keyword evidence="8" id="KW-0328">Glycosyltransferase</keyword>
<gene>
    <name evidence="7" type="primary">lgt</name>
    <name evidence="8" type="ORF">INF28_06080</name>
</gene>
<evidence type="ECO:0000256" key="5">
    <source>
        <dbReference type="ARBA" id="ARBA00022989"/>
    </source>
</evidence>
<dbReference type="RefSeq" id="WP_226392580.1">
    <property type="nucleotide sequence ID" value="NZ_JADCKB010000010.1"/>
</dbReference>
<evidence type="ECO:0000256" key="3">
    <source>
        <dbReference type="ARBA" id="ARBA00022679"/>
    </source>
</evidence>
<reference evidence="8" key="1">
    <citation type="submission" date="2020-10" db="EMBL/GenBank/DDBJ databases">
        <title>ChiBAC.</title>
        <authorList>
            <person name="Zenner C."/>
            <person name="Hitch T.C.A."/>
            <person name="Clavel T."/>
        </authorList>
    </citation>
    <scope>NUCLEOTIDE SEQUENCE</scope>
    <source>
        <strain evidence="8">DSM 107454</strain>
    </source>
</reference>
<comment type="catalytic activity">
    <reaction evidence="7">
        <text>L-cysteinyl-[prolipoprotein] + a 1,2-diacyl-sn-glycero-3-phospho-(1'-sn-glycerol) = an S-1,2-diacyl-sn-glyceryl-L-cysteinyl-[prolipoprotein] + sn-glycerol 1-phosphate + H(+)</text>
        <dbReference type="Rhea" id="RHEA:56712"/>
        <dbReference type="Rhea" id="RHEA-COMP:14679"/>
        <dbReference type="Rhea" id="RHEA-COMP:14680"/>
        <dbReference type="ChEBI" id="CHEBI:15378"/>
        <dbReference type="ChEBI" id="CHEBI:29950"/>
        <dbReference type="ChEBI" id="CHEBI:57685"/>
        <dbReference type="ChEBI" id="CHEBI:64716"/>
        <dbReference type="ChEBI" id="CHEBI:140658"/>
        <dbReference type="EC" id="2.5.1.145"/>
    </reaction>
</comment>
<comment type="caution">
    <text evidence="8">The sequence shown here is derived from an EMBL/GenBank/DDBJ whole genome shotgun (WGS) entry which is preliminary data.</text>
</comment>
<feature type="transmembrane region" description="Helical" evidence="7">
    <location>
        <begin position="60"/>
        <end position="82"/>
    </location>
</feature>
<evidence type="ECO:0000256" key="2">
    <source>
        <dbReference type="ARBA" id="ARBA00022475"/>
    </source>
</evidence>
<dbReference type="Pfam" id="PF01790">
    <property type="entry name" value="LGT"/>
    <property type="match status" value="1"/>
</dbReference>
<dbReference type="PANTHER" id="PTHR30589:SF0">
    <property type="entry name" value="PHOSPHATIDYLGLYCEROL--PROLIPOPROTEIN DIACYLGLYCERYL TRANSFERASE"/>
    <property type="match status" value="1"/>
</dbReference>
<feature type="transmembrane region" description="Helical" evidence="7">
    <location>
        <begin position="239"/>
        <end position="258"/>
    </location>
</feature>
<dbReference type="PROSITE" id="PS01311">
    <property type="entry name" value="LGT"/>
    <property type="match status" value="1"/>
</dbReference>
<evidence type="ECO:0000256" key="4">
    <source>
        <dbReference type="ARBA" id="ARBA00022692"/>
    </source>
</evidence>
<evidence type="ECO:0000256" key="6">
    <source>
        <dbReference type="ARBA" id="ARBA00023136"/>
    </source>
</evidence>
<keyword evidence="4 7" id="KW-0812">Transmembrane</keyword>
<evidence type="ECO:0000256" key="1">
    <source>
        <dbReference type="ARBA" id="ARBA00007150"/>
    </source>
</evidence>
<comment type="pathway">
    <text evidence="7">Protein modification; lipoprotein biosynthesis (diacylglyceryl transfer).</text>
</comment>
<evidence type="ECO:0000313" key="9">
    <source>
        <dbReference type="Proteomes" id="UP000806542"/>
    </source>
</evidence>
<keyword evidence="3 7" id="KW-0808">Transferase</keyword>
<comment type="subcellular location">
    <subcellularLocation>
        <location evidence="7">Cell membrane</location>
        <topology evidence="7">Multi-pass membrane protein</topology>
    </subcellularLocation>
</comment>
<accession>A0A9D5R850</accession>
<evidence type="ECO:0000313" key="8">
    <source>
        <dbReference type="EMBL" id="MBE5040031.1"/>
    </source>
</evidence>
<feature type="binding site" evidence="7">
    <location>
        <position position="145"/>
    </location>
    <ligand>
        <name>a 1,2-diacyl-sn-glycero-3-phospho-(1'-sn-glycerol)</name>
        <dbReference type="ChEBI" id="CHEBI:64716"/>
    </ligand>
</feature>
<comment type="function">
    <text evidence="7">Catalyzes the transfer of the diacylglyceryl group from phosphatidylglycerol to the sulfhydryl group of the N-terminal cysteine of a prolipoprotein, the first step in the formation of mature lipoproteins.</text>
</comment>
<feature type="transmembrane region" description="Helical" evidence="7">
    <location>
        <begin position="126"/>
        <end position="144"/>
    </location>
</feature>
<dbReference type="EC" id="2.5.1.145" evidence="7"/>
<dbReference type="AlphaFoldDB" id="A0A9D5R850"/>
<dbReference type="GO" id="GO:0008961">
    <property type="term" value="F:phosphatidylglycerol-prolipoprotein diacylglyceryl transferase activity"/>
    <property type="evidence" value="ECO:0007669"/>
    <property type="project" value="UniProtKB-UniRule"/>
</dbReference>
<comment type="similarity">
    <text evidence="1 7">Belongs to the Lgt family.</text>
</comment>
<dbReference type="InterPro" id="IPR001640">
    <property type="entry name" value="Lgt"/>
</dbReference>
<protein>
    <recommendedName>
        <fullName evidence="7">Phosphatidylglycerol--prolipoprotein diacylglyceryl transferase</fullName>
        <ecNumber evidence="7">2.5.1.145</ecNumber>
    </recommendedName>
</protein>
<dbReference type="EMBL" id="JADCKB010000010">
    <property type="protein sequence ID" value="MBE5040031.1"/>
    <property type="molecule type" value="Genomic_DNA"/>
</dbReference>
<feature type="transmembrane region" description="Helical" evidence="7">
    <location>
        <begin position="206"/>
        <end position="224"/>
    </location>
</feature>
<keyword evidence="6 7" id="KW-0472">Membrane</keyword>
<dbReference type="PANTHER" id="PTHR30589">
    <property type="entry name" value="PROLIPOPROTEIN DIACYLGLYCERYL TRANSFERASE"/>
    <property type="match status" value="1"/>
</dbReference>
<dbReference type="NCBIfam" id="TIGR00544">
    <property type="entry name" value="lgt"/>
    <property type="match status" value="1"/>
</dbReference>
<keyword evidence="2 7" id="KW-1003">Cell membrane</keyword>
<dbReference type="HAMAP" id="MF_01147">
    <property type="entry name" value="Lgt"/>
    <property type="match status" value="1"/>
</dbReference>
<dbReference type="GO" id="GO:0005886">
    <property type="term" value="C:plasma membrane"/>
    <property type="evidence" value="ECO:0007669"/>
    <property type="project" value="UniProtKB-SubCell"/>
</dbReference>
<dbReference type="GO" id="GO:0042158">
    <property type="term" value="P:lipoprotein biosynthetic process"/>
    <property type="evidence" value="ECO:0007669"/>
    <property type="project" value="UniProtKB-UniRule"/>
</dbReference>
<organism evidence="8 9">
    <name type="scientific">Ructibacterium gallinarum</name>
    <dbReference type="NCBI Taxonomy" id="2779355"/>
    <lineage>
        <taxon>Bacteria</taxon>
        <taxon>Bacillati</taxon>
        <taxon>Bacillota</taxon>
        <taxon>Clostridia</taxon>
        <taxon>Eubacteriales</taxon>
        <taxon>Oscillospiraceae</taxon>
        <taxon>Ructibacterium</taxon>
    </lineage>
</organism>
<evidence type="ECO:0000256" key="7">
    <source>
        <dbReference type="HAMAP-Rule" id="MF_01147"/>
    </source>
</evidence>
<feature type="transmembrane region" description="Helical" evidence="7">
    <location>
        <begin position="102"/>
        <end position="119"/>
    </location>
</feature>
<keyword evidence="9" id="KW-1185">Reference proteome</keyword>